<proteinExistence type="predicted"/>
<dbReference type="EMBL" id="CACRXK020007118">
    <property type="protein sequence ID" value="CAB4011353.1"/>
    <property type="molecule type" value="Genomic_DNA"/>
</dbReference>
<name>A0A6S7I454_PARCT</name>
<organism evidence="1 2">
    <name type="scientific">Paramuricea clavata</name>
    <name type="common">Red gorgonian</name>
    <name type="synonym">Violescent sea-whip</name>
    <dbReference type="NCBI Taxonomy" id="317549"/>
    <lineage>
        <taxon>Eukaryota</taxon>
        <taxon>Metazoa</taxon>
        <taxon>Cnidaria</taxon>
        <taxon>Anthozoa</taxon>
        <taxon>Octocorallia</taxon>
        <taxon>Malacalcyonacea</taxon>
        <taxon>Plexauridae</taxon>
        <taxon>Paramuricea</taxon>
    </lineage>
</organism>
<keyword evidence="2" id="KW-1185">Reference proteome</keyword>
<dbReference type="OrthoDB" id="10389525at2759"/>
<gene>
    <name evidence="1" type="ORF">PACLA_8A004389</name>
</gene>
<evidence type="ECO:0000313" key="1">
    <source>
        <dbReference type="EMBL" id="CAB4011353.1"/>
    </source>
</evidence>
<evidence type="ECO:0000313" key="2">
    <source>
        <dbReference type="Proteomes" id="UP001152795"/>
    </source>
</evidence>
<reference evidence="1" key="1">
    <citation type="submission" date="2020-04" db="EMBL/GenBank/DDBJ databases">
        <authorList>
            <person name="Alioto T."/>
            <person name="Alioto T."/>
            <person name="Gomez Garrido J."/>
        </authorList>
    </citation>
    <scope>NUCLEOTIDE SEQUENCE</scope>
    <source>
        <strain evidence="1">A484AB</strain>
    </source>
</reference>
<comment type="caution">
    <text evidence="1">The sequence shown here is derived from an EMBL/GenBank/DDBJ whole genome shotgun (WGS) entry which is preliminary data.</text>
</comment>
<sequence>MAECKEIEVYMPPDLNKRLEEEQDTLERYFNRPGQYPILNKNNEPCFEHEVRLNGDRIYKLRVYVNSQYPHCLPDLVVCESPEPMPNWGVNHDTHTWPPKYGFLHICHWHLVAWTRENMIYQVFNKGEEWLEAYEKYLVTKELSLDLKPMKLTEEEQVIAQRLDQQQQFVQLQKCAAFAMSQLDPNFLMMLHRWLMSEITGDNLQIFPISSPITDERIRNTHRRLLRAESATQRVNEDEIMLAEWSKLRCAIVEY</sequence>
<dbReference type="Proteomes" id="UP001152795">
    <property type="component" value="Unassembled WGS sequence"/>
</dbReference>
<accession>A0A6S7I454</accession>
<dbReference type="AlphaFoldDB" id="A0A6S7I454"/>
<protein>
    <submittedName>
        <fullName evidence="1">Uncharacterized protein</fullName>
    </submittedName>
</protein>